<dbReference type="Gene3D" id="3.30.2310.20">
    <property type="entry name" value="RelE-like"/>
    <property type="match status" value="1"/>
</dbReference>
<comment type="caution">
    <text evidence="3">The sequence shown here is derived from an EMBL/GenBank/DDBJ whole genome shotgun (WGS) entry which is preliminary data.</text>
</comment>
<dbReference type="EMBL" id="JACRTI010000062">
    <property type="protein sequence ID" value="MBC8603520.1"/>
    <property type="molecule type" value="Genomic_DNA"/>
</dbReference>
<organism evidence="3 4">
    <name type="scientific">Parabacteroides acidifaciens</name>
    <dbReference type="NCBI Taxonomy" id="2290935"/>
    <lineage>
        <taxon>Bacteria</taxon>
        <taxon>Pseudomonadati</taxon>
        <taxon>Bacteroidota</taxon>
        <taxon>Bacteroidia</taxon>
        <taxon>Bacteroidales</taxon>
        <taxon>Tannerellaceae</taxon>
        <taxon>Parabacteroides</taxon>
    </lineage>
</organism>
<dbReference type="Proteomes" id="UP000256321">
    <property type="component" value="Unassembled WGS sequence"/>
</dbReference>
<evidence type="ECO:0000313" key="2">
    <source>
        <dbReference type="EMBL" id="MBC8603520.1"/>
    </source>
</evidence>
<keyword evidence="5" id="KW-1185">Reference proteome</keyword>
<evidence type="ECO:0000313" key="3">
    <source>
        <dbReference type="EMBL" id="RDU47759.1"/>
    </source>
</evidence>
<keyword evidence="1" id="KW-1277">Toxin-antitoxin system</keyword>
<dbReference type="Proteomes" id="UP000629596">
    <property type="component" value="Unassembled WGS sequence"/>
</dbReference>
<sequence>MRSRTSPLAKSQIRDLRNYYQITFGTQRGLQIYAEVKRTIRLIADFPGLGHVEPSLVDYPQCFRTFVQHANLKILYWVEDHIVKIALIFDTRQSPDKLRYIIEHHSSWVCEDVAVPYEKKKTSPRK</sequence>
<dbReference type="RefSeq" id="WP_115501013.1">
    <property type="nucleotide sequence ID" value="NZ_JACRTI010000062.1"/>
</dbReference>
<evidence type="ECO:0000256" key="1">
    <source>
        <dbReference type="ARBA" id="ARBA00022649"/>
    </source>
</evidence>
<proteinExistence type="predicted"/>
<reference evidence="3 4" key="1">
    <citation type="submission" date="2018-07" db="EMBL/GenBank/DDBJ databases">
        <title>Parabacteroides acidifaciens nov. sp., isolated from human feces.</title>
        <authorList>
            <person name="Wang Y.J."/>
        </authorList>
    </citation>
    <scope>NUCLEOTIDE SEQUENCE [LARGE SCALE GENOMIC DNA]</scope>
    <source>
        <strain evidence="3 4">426-9</strain>
    </source>
</reference>
<dbReference type="InterPro" id="IPR007712">
    <property type="entry name" value="RelE/ParE_toxin"/>
</dbReference>
<dbReference type="AlphaFoldDB" id="A0A3D8H9U3"/>
<name>A0A3D8H9U3_9BACT</name>
<dbReference type="Pfam" id="PF05016">
    <property type="entry name" value="ParE_toxin"/>
    <property type="match status" value="1"/>
</dbReference>
<gene>
    <name evidence="3" type="ORF">DWU89_17990</name>
    <name evidence="2" type="ORF">H8784_17560</name>
</gene>
<reference evidence="2 5" key="2">
    <citation type="submission" date="2020-08" db="EMBL/GenBank/DDBJ databases">
        <title>Genome public.</title>
        <authorList>
            <person name="Liu C."/>
            <person name="Sun Q."/>
        </authorList>
    </citation>
    <scope>NUCLEOTIDE SEQUENCE [LARGE SCALE GENOMIC DNA]</scope>
    <source>
        <strain evidence="2 5">426_9</strain>
    </source>
</reference>
<evidence type="ECO:0000313" key="4">
    <source>
        <dbReference type="Proteomes" id="UP000256321"/>
    </source>
</evidence>
<accession>A0A3D8H9U3</accession>
<protein>
    <submittedName>
        <fullName evidence="3">Type II toxin-antitoxin system RelE/ParE family toxin</fullName>
    </submittedName>
</protein>
<dbReference type="EMBL" id="QREV01000062">
    <property type="protein sequence ID" value="RDU47759.1"/>
    <property type="molecule type" value="Genomic_DNA"/>
</dbReference>
<dbReference type="InterPro" id="IPR035093">
    <property type="entry name" value="RelE/ParE_toxin_dom_sf"/>
</dbReference>
<evidence type="ECO:0000313" key="5">
    <source>
        <dbReference type="Proteomes" id="UP000629596"/>
    </source>
</evidence>